<dbReference type="Proteomes" id="UP001147005">
    <property type="component" value="Unassembled WGS sequence"/>
</dbReference>
<feature type="compositionally biased region" description="Polar residues" evidence="1">
    <location>
        <begin position="35"/>
        <end position="47"/>
    </location>
</feature>
<comment type="caution">
    <text evidence="2">The sequence shown here is derived from an EMBL/GenBank/DDBJ whole genome shotgun (WGS) entry which is preliminary data.</text>
</comment>
<evidence type="ECO:0000256" key="1">
    <source>
        <dbReference type="SAM" id="MobiDB-lite"/>
    </source>
</evidence>
<sequence length="100" mass="11712">MLRTMDTVHFCEQIKVSARRLHHIMKWRERDHINNPLTHSAGGSCNSGKRKTDKLQRQPRLSMFSSASHRLRILSSDQSHRKKLNIAITLKKHSSKTFEH</sequence>
<accession>A0A9X4GIY9</accession>
<reference evidence="2" key="1">
    <citation type="submission" date="2022-01" db="EMBL/GenBank/DDBJ databases">
        <title>Genetic Characterization of Carbapenem-resistant Citrobacter spp. from China: a multicenter study.</title>
        <authorList>
            <person name="Ye L."/>
        </authorList>
    </citation>
    <scope>NUCLEOTIDE SEQUENCE</scope>
    <source>
        <strain evidence="2">IR5432</strain>
    </source>
</reference>
<evidence type="ECO:0000313" key="2">
    <source>
        <dbReference type="EMBL" id="MDE9620127.1"/>
    </source>
</evidence>
<dbReference type="EMBL" id="JAKIHW010000025">
    <property type="protein sequence ID" value="MDE9620127.1"/>
    <property type="molecule type" value="Genomic_DNA"/>
</dbReference>
<organism evidence="2 3">
    <name type="scientific">Citrobacter portucalensis</name>
    <dbReference type="NCBI Taxonomy" id="1639133"/>
    <lineage>
        <taxon>Bacteria</taxon>
        <taxon>Pseudomonadati</taxon>
        <taxon>Pseudomonadota</taxon>
        <taxon>Gammaproteobacteria</taxon>
        <taxon>Enterobacterales</taxon>
        <taxon>Enterobacteriaceae</taxon>
        <taxon>Citrobacter</taxon>
        <taxon>Citrobacter freundii complex</taxon>
    </lineage>
</organism>
<proteinExistence type="predicted"/>
<gene>
    <name evidence="2" type="ORF">L2111_18945</name>
</gene>
<feature type="region of interest" description="Disordered" evidence="1">
    <location>
        <begin position="35"/>
        <end position="58"/>
    </location>
</feature>
<dbReference type="AlphaFoldDB" id="A0A9X4GIY9"/>
<evidence type="ECO:0000313" key="3">
    <source>
        <dbReference type="Proteomes" id="UP001147005"/>
    </source>
</evidence>
<name>A0A9X4GIY9_9ENTR</name>
<protein>
    <submittedName>
        <fullName evidence="2">Uncharacterized protein</fullName>
    </submittedName>
</protein>